<proteinExistence type="predicted"/>
<feature type="region of interest" description="Disordered" evidence="1">
    <location>
        <begin position="61"/>
        <end position="86"/>
    </location>
</feature>
<comment type="caution">
    <text evidence="2">The sequence shown here is derived from an EMBL/GenBank/DDBJ whole genome shotgun (WGS) entry which is preliminary data.</text>
</comment>
<name>A0ABP3H9F1_9ACTN</name>
<dbReference type="Proteomes" id="UP001500063">
    <property type="component" value="Unassembled WGS sequence"/>
</dbReference>
<keyword evidence="3" id="KW-1185">Reference proteome</keyword>
<protein>
    <submittedName>
        <fullName evidence="2">Uncharacterized protein</fullName>
    </submittedName>
</protein>
<dbReference type="EMBL" id="BAAABW010000026">
    <property type="protein sequence ID" value="GAA0363961.1"/>
    <property type="molecule type" value="Genomic_DNA"/>
</dbReference>
<gene>
    <name evidence="2" type="ORF">GCM10010319_47210</name>
</gene>
<feature type="compositionally biased region" description="Basic and acidic residues" evidence="1">
    <location>
        <begin position="63"/>
        <end position="72"/>
    </location>
</feature>
<evidence type="ECO:0000313" key="3">
    <source>
        <dbReference type="Proteomes" id="UP001500063"/>
    </source>
</evidence>
<evidence type="ECO:0000256" key="1">
    <source>
        <dbReference type="SAM" id="MobiDB-lite"/>
    </source>
</evidence>
<accession>A0ABP3H9F1</accession>
<reference evidence="3" key="1">
    <citation type="journal article" date="2019" name="Int. J. Syst. Evol. Microbiol.">
        <title>The Global Catalogue of Microorganisms (GCM) 10K type strain sequencing project: providing services to taxonomists for standard genome sequencing and annotation.</title>
        <authorList>
            <consortium name="The Broad Institute Genomics Platform"/>
            <consortium name="The Broad Institute Genome Sequencing Center for Infectious Disease"/>
            <person name="Wu L."/>
            <person name="Ma J."/>
        </authorList>
    </citation>
    <scope>NUCLEOTIDE SEQUENCE [LARGE SCALE GENOMIC DNA]</scope>
    <source>
        <strain evidence="3">JCM 4565</strain>
    </source>
</reference>
<evidence type="ECO:0000313" key="2">
    <source>
        <dbReference type="EMBL" id="GAA0363961.1"/>
    </source>
</evidence>
<organism evidence="2 3">
    <name type="scientific">Streptomyces blastmyceticus</name>
    <dbReference type="NCBI Taxonomy" id="68180"/>
    <lineage>
        <taxon>Bacteria</taxon>
        <taxon>Bacillati</taxon>
        <taxon>Actinomycetota</taxon>
        <taxon>Actinomycetes</taxon>
        <taxon>Kitasatosporales</taxon>
        <taxon>Streptomycetaceae</taxon>
        <taxon>Streptomyces</taxon>
    </lineage>
</organism>
<sequence length="86" mass="9135">MLISSAAEEYADVIGEAEAGATEFSGRGGKGSEILTAAGTEQARELTDRRAAECPVQPYAHPRHLERDRERGGLIQGPRVLASEGL</sequence>